<evidence type="ECO:0000256" key="2">
    <source>
        <dbReference type="ARBA" id="ARBA00022692"/>
    </source>
</evidence>
<feature type="domain" description="NFD4 C-terminal" evidence="8">
    <location>
        <begin position="310"/>
        <end position="520"/>
    </location>
</feature>
<feature type="transmembrane region" description="Helical" evidence="5">
    <location>
        <begin position="455"/>
        <end position="475"/>
    </location>
</feature>
<keyword evidence="4 5" id="KW-0472">Membrane</keyword>
<feature type="transmembrane region" description="Helical" evidence="5">
    <location>
        <begin position="173"/>
        <end position="195"/>
    </location>
</feature>
<evidence type="ECO:0000313" key="9">
    <source>
        <dbReference type="EMBL" id="RVW56522.1"/>
    </source>
</evidence>
<evidence type="ECO:0000259" key="7">
    <source>
        <dbReference type="Pfam" id="PF06813"/>
    </source>
</evidence>
<dbReference type="GO" id="GO:0016020">
    <property type="term" value="C:membrane"/>
    <property type="evidence" value="ECO:0007669"/>
    <property type="project" value="UniProtKB-SubCell"/>
</dbReference>
<dbReference type="SUPFAM" id="SSF103473">
    <property type="entry name" value="MFS general substrate transporter"/>
    <property type="match status" value="2"/>
</dbReference>
<evidence type="ECO:0000256" key="6">
    <source>
        <dbReference type="SAM" id="SignalP"/>
    </source>
</evidence>
<feature type="transmembrane region" description="Helical" evidence="5">
    <location>
        <begin position="207"/>
        <end position="227"/>
    </location>
</feature>
<protein>
    <submittedName>
        <fullName evidence="9">Protein nuclear fusion defective 4</fullName>
    </submittedName>
</protein>
<feature type="transmembrane region" description="Helical" evidence="5">
    <location>
        <begin position="495"/>
        <end position="514"/>
    </location>
</feature>
<sequence length="531" mass="57874">MAQAALRWLSLVAVVWLQFINGTNTNFPAYSSELKQLLSMSQLQLNNLAFASDAGKILGCLAGFAADHLPFSVVLIIGSILGFIGYGVQFLYVSNLISSLSYWQVFGLSVLAGNSICWINTVCYIVVIRNFPSYRQIAVGISTSYIGLSAKIFTDIVDAVWPHSSPIRRARAYLLLNTVLPLVVCVIAAPIARAIDAGKERKKEGGFIVMFVITIATGIYAVISSLGSVPSGLWPVINLVVMAVLVILAPLTIPLGESLVEEWGLSNEEKVHDFPIKELHDNRELRSVEEGMVEEEVVVAAEVCDEVVAKEEIGLKTMLSRLDFWLYFLIYFLGATLGLVFFNNLGQISESRGYSSTSSLVSLSSAFGFFGRLMPSLQDYFFSRSKYVVSRPASLVALMAPISGAFFILVNPTNLCLYISTAIIGVCTGAISSIAVSLTSDLFGTTNFGVNHNVLVANIPLGSFLFGFFAARLYHKEGHGGGGRCIGIECYRGTFINWGSLSLLGTFLSLVLYARNRKFYLQRLQAAVTPR</sequence>
<feature type="transmembrane region" description="Helical" evidence="5">
    <location>
        <begin position="105"/>
        <end position="127"/>
    </location>
</feature>
<feature type="transmembrane region" description="Helical" evidence="5">
    <location>
        <begin position="233"/>
        <end position="253"/>
    </location>
</feature>
<evidence type="ECO:0000256" key="3">
    <source>
        <dbReference type="ARBA" id="ARBA00022989"/>
    </source>
</evidence>
<evidence type="ECO:0000256" key="1">
    <source>
        <dbReference type="ARBA" id="ARBA00004141"/>
    </source>
</evidence>
<evidence type="ECO:0000256" key="5">
    <source>
        <dbReference type="SAM" id="Phobius"/>
    </source>
</evidence>
<feature type="transmembrane region" description="Helical" evidence="5">
    <location>
        <begin position="417"/>
        <end position="443"/>
    </location>
</feature>
<dbReference type="PANTHER" id="PTHR21576">
    <property type="entry name" value="UNCHARACTERIZED NODULIN-LIKE PROTEIN"/>
    <property type="match status" value="1"/>
</dbReference>
<name>A0A438F993_VITVI</name>
<comment type="caution">
    <text evidence="9">The sequence shown here is derived from an EMBL/GenBank/DDBJ whole genome shotgun (WGS) entry which is preliminary data.</text>
</comment>
<evidence type="ECO:0000313" key="10">
    <source>
        <dbReference type="EMBL" id="RVX22883.1"/>
    </source>
</evidence>
<dbReference type="PANTHER" id="PTHR21576:SF11">
    <property type="entry name" value="MAJOR FACILITATOR SUPERFAMILY PROTEIN"/>
    <property type="match status" value="1"/>
</dbReference>
<dbReference type="InterPro" id="IPR010658">
    <property type="entry name" value="Nodulin-like"/>
</dbReference>
<feature type="domain" description="Nodulin-like" evidence="7">
    <location>
        <begin position="7"/>
        <end position="254"/>
    </location>
</feature>
<dbReference type="InterPro" id="IPR036259">
    <property type="entry name" value="MFS_trans_sf"/>
</dbReference>
<keyword evidence="6" id="KW-0732">Signal</keyword>
<dbReference type="Gene3D" id="1.20.1250.20">
    <property type="entry name" value="MFS general substrate transporter like domains"/>
    <property type="match status" value="1"/>
</dbReference>
<dbReference type="Pfam" id="PF23262">
    <property type="entry name" value="NFD4_C"/>
    <property type="match status" value="1"/>
</dbReference>
<evidence type="ECO:0000256" key="4">
    <source>
        <dbReference type="ARBA" id="ARBA00023136"/>
    </source>
</evidence>
<feature type="chain" id="PRO_5033424103" evidence="6">
    <location>
        <begin position="26"/>
        <end position="531"/>
    </location>
</feature>
<feature type="signal peptide" evidence="6">
    <location>
        <begin position="1"/>
        <end position="25"/>
    </location>
</feature>
<dbReference type="AlphaFoldDB" id="A0A438F993"/>
<accession>A0A438F993</accession>
<feature type="transmembrane region" description="Helical" evidence="5">
    <location>
        <begin position="354"/>
        <end position="373"/>
    </location>
</feature>
<proteinExistence type="predicted"/>
<evidence type="ECO:0000259" key="8">
    <source>
        <dbReference type="Pfam" id="PF23262"/>
    </source>
</evidence>
<keyword evidence="2 5" id="KW-0812">Transmembrane</keyword>
<reference evidence="9 11" key="1">
    <citation type="journal article" date="2018" name="PLoS Genet.">
        <title>Population sequencing reveals clonal diversity and ancestral inbreeding in the grapevine cultivar Chardonnay.</title>
        <authorList>
            <person name="Roach M.J."/>
            <person name="Johnson D.L."/>
            <person name="Bohlmann J."/>
            <person name="van Vuuren H.J."/>
            <person name="Jones S.J."/>
            <person name="Pretorius I.S."/>
            <person name="Schmidt S.A."/>
            <person name="Borneman A.R."/>
        </authorList>
    </citation>
    <scope>NUCLEOTIDE SEQUENCE [LARGE SCALE GENOMIC DNA]</scope>
    <source>
        <strain evidence="11">cv. Chardonnay</strain>
        <strain evidence="9">I10V1</strain>
        <tissue evidence="9">Leaf</tissue>
    </source>
</reference>
<feature type="transmembrane region" description="Helical" evidence="5">
    <location>
        <begin position="393"/>
        <end position="411"/>
    </location>
</feature>
<dbReference type="InterPro" id="IPR056555">
    <property type="entry name" value="NFD4_C"/>
</dbReference>
<dbReference type="EMBL" id="QGNW01000002">
    <property type="protein sequence ID" value="RVX22883.1"/>
    <property type="molecule type" value="Genomic_DNA"/>
</dbReference>
<keyword evidence="3 5" id="KW-1133">Transmembrane helix</keyword>
<feature type="transmembrane region" description="Helical" evidence="5">
    <location>
        <begin position="324"/>
        <end position="342"/>
    </location>
</feature>
<feature type="transmembrane region" description="Helical" evidence="5">
    <location>
        <begin position="73"/>
        <end position="93"/>
    </location>
</feature>
<organism evidence="9 11">
    <name type="scientific">Vitis vinifera</name>
    <name type="common">Grape</name>
    <dbReference type="NCBI Taxonomy" id="29760"/>
    <lineage>
        <taxon>Eukaryota</taxon>
        <taxon>Viridiplantae</taxon>
        <taxon>Streptophyta</taxon>
        <taxon>Embryophyta</taxon>
        <taxon>Tracheophyta</taxon>
        <taxon>Spermatophyta</taxon>
        <taxon>Magnoliopsida</taxon>
        <taxon>eudicotyledons</taxon>
        <taxon>Gunneridae</taxon>
        <taxon>Pentapetalae</taxon>
        <taxon>rosids</taxon>
        <taxon>Vitales</taxon>
        <taxon>Vitaceae</taxon>
        <taxon>Viteae</taxon>
        <taxon>Vitis</taxon>
    </lineage>
</organism>
<gene>
    <name evidence="9" type="primary">NFD4_19</name>
    <name evidence="10" type="synonym">NFD4_23</name>
    <name evidence="10" type="ORF">CK203_008335</name>
    <name evidence="9" type="ORF">CK203_072435</name>
</gene>
<dbReference type="Pfam" id="PF06813">
    <property type="entry name" value="Nodulin-like"/>
    <property type="match status" value="1"/>
</dbReference>
<dbReference type="Proteomes" id="UP000288805">
    <property type="component" value="Unassembled WGS sequence"/>
</dbReference>
<dbReference type="EMBL" id="QGNW01001077">
    <property type="protein sequence ID" value="RVW56522.1"/>
    <property type="molecule type" value="Genomic_DNA"/>
</dbReference>
<comment type="subcellular location">
    <subcellularLocation>
        <location evidence="1">Membrane</location>
        <topology evidence="1">Multi-pass membrane protein</topology>
    </subcellularLocation>
</comment>
<evidence type="ECO:0000313" key="11">
    <source>
        <dbReference type="Proteomes" id="UP000288805"/>
    </source>
</evidence>